<dbReference type="PROSITE" id="PS50943">
    <property type="entry name" value="HTH_CROC1"/>
    <property type="match status" value="1"/>
</dbReference>
<dbReference type="SUPFAM" id="SSF47413">
    <property type="entry name" value="lambda repressor-like DNA-binding domains"/>
    <property type="match status" value="1"/>
</dbReference>
<dbReference type="PANTHER" id="PTHR19848">
    <property type="entry name" value="WD40 REPEAT PROTEIN"/>
    <property type="match status" value="1"/>
</dbReference>
<reference evidence="6 7" key="1">
    <citation type="submission" date="2021-01" db="EMBL/GenBank/DDBJ databases">
        <title>WGS of actinomycetes isolated from Thailand.</title>
        <authorList>
            <person name="Thawai C."/>
        </authorList>
    </citation>
    <scope>NUCLEOTIDE SEQUENCE [LARGE SCALE GENOMIC DNA]</scope>
    <source>
        <strain evidence="6 7">CH5-8</strain>
    </source>
</reference>
<feature type="repeat" description="WD" evidence="3">
    <location>
        <begin position="820"/>
        <end position="861"/>
    </location>
</feature>
<evidence type="ECO:0000256" key="4">
    <source>
        <dbReference type="SAM" id="Phobius"/>
    </source>
</evidence>
<dbReference type="InterPro" id="IPR011041">
    <property type="entry name" value="Quinoprot_gluc/sorb_DH_b-prop"/>
</dbReference>
<dbReference type="Gene3D" id="2.130.10.10">
    <property type="entry name" value="YVTN repeat-like/Quinoprotein amine dehydrogenase"/>
    <property type="match status" value="3"/>
</dbReference>
<name>A0ABS1P9P0_9ACTN</name>
<keyword evidence="4" id="KW-0472">Membrane</keyword>
<accession>A0ABS1P9P0</accession>
<sequence>MRGIRPVGRRERPVDPGAGPVQRFAYELRKLRQEAGGLTYREMARRAHYSVSALSQAAAGEQLPSLDLALAYARACDGDVEEWERRWHETAEESAVRDREDGVTESPYLGLVRFEPDDHERFFGRDQLVADAQELVLRRRFVAVVGPSGSGKSSLLRAGLIPKLRAEGPSLAAIRILTPGDHPLRTHAEALQPKDADGDTVLVVDQFEEVFTLGRDPHERTAFIDALLAARHPDSRLRVVIAVRADFYGRCAEHGDLAVALREANLLVGPMSPAELREAVVRPAQTTGLIVERGLTARLVEEVHGTPGGLPLLSHALRETWRRRRGRALTMQAYEAAGGVHGAIAQSAEEVYTKLSPGHAELARLILLRLIVPGEDSQDTGRPVDRSELDVGAASRHDIALVLERLANARLLTLADGTVDLAHEALITGWPRLHEWIDGARARLRLHRQLTEAASEWKALDRDPGALYRGVRLAAAEEAFRDPDTVEELTRLERNFLTGSITARERERRAAVRTTRRRRQLIAALSVLLVVAMTAGAIAWSQTRISEHRRQQAVAAQKAALSRQLAARSAALLGYDPDLASLLAVQAYRISPTAEATSSLYAAAALPVRQRLTGDAGPVEAVAFSPDGRTVAAGGSDGTILRWDTGTGTARTPLRTRARGVRTIAYGKAGHLLVAGHTGGTLRLSNPTRRKVWTVTDHAETGPVAFSPDGRTVAVASSDGTVRLRHVATGALRATLLGFTDTATMIAYSPDGRLLAAGGSDGVIRVRDLSRGTTRTIRFTRPGAPVSIAFSPNGKLLAAGDELGDVQLSDTGTGSLHARFTGHKGPVRAVRFSPDGRLLATGSADDTARLYDVTTGESRAVLKGHTGGVTSVSFSPDGTVLATGSRDRTVRLWDTRRGAARASWKTADTATSMVFTTDGRALETGDAAGGVSTWDTAGQRTHGTRTVVSSALATSVSLPPDGHVIAALTDADGRTVQVWDATDHMLRTTVQSHSRSVALVTAALDPDGRVLATGDTGATVRLWDVATGKRRAVLTGHTGVVAALAFSGDGHTLASADASGTIRLWDVATGRSRALLTDNAASVALSADGRTLAVGHDDGTVRLWDVSTLTVRDTLRGRRLQVSSMAMSSDQRTLAAGSGDGTIQLWKLTVPSPTGVIDRICHALHRGLSRQEQAQYLPGRPQYRVCTGPSRRQQLE</sequence>
<dbReference type="SUPFAM" id="SSF50969">
    <property type="entry name" value="YVTN repeat-like/Quinoprotein amine dehydrogenase"/>
    <property type="match status" value="1"/>
</dbReference>
<dbReference type="SUPFAM" id="SSF50978">
    <property type="entry name" value="WD40 repeat-like"/>
    <property type="match status" value="1"/>
</dbReference>
<dbReference type="InterPro" id="IPR019775">
    <property type="entry name" value="WD40_repeat_CS"/>
</dbReference>
<dbReference type="InterPro" id="IPR001680">
    <property type="entry name" value="WD40_rpt"/>
</dbReference>
<proteinExistence type="predicted"/>
<feature type="repeat" description="WD" evidence="3">
    <location>
        <begin position="1115"/>
        <end position="1148"/>
    </location>
</feature>
<dbReference type="CDD" id="cd00200">
    <property type="entry name" value="WD40"/>
    <property type="match status" value="2"/>
</dbReference>
<evidence type="ECO:0000313" key="7">
    <source>
        <dbReference type="Proteomes" id="UP000621386"/>
    </source>
</evidence>
<dbReference type="InterPro" id="IPR024977">
    <property type="entry name" value="Apc4-like_WD40_dom"/>
</dbReference>
<dbReference type="InterPro" id="IPR010982">
    <property type="entry name" value="Lambda_DNA-bd_dom_sf"/>
</dbReference>
<dbReference type="CDD" id="cd00093">
    <property type="entry name" value="HTH_XRE"/>
    <property type="match status" value="1"/>
</dbReference>
<feature type="repeat" description="WD" evidence="3">
    <location>
        <begin position="1034"/>
        <end position="1075"/>
    </location>
</feature>
<dbReference type="InterPro" id="IPR020472">
    <property type="entry name" value="WD40_PAC1"/>
</dbReference>
<keyword evidence="7" id="KW-1185">Reference proteome</keyword>
<evidence type="ECO:0000256" key="1">
    <source>
        <dbReference type="ARBA" id="ARBA00022574"/>
    </source>
</evidence>
<dbReference type="InterPro" id="IPR011044">
    <property type="entry name" value="Quino_amine_DH_bsu"/>
</dbReference>
<feature type="repeat" description="WD" evidence="3">
    <location>
        <begin position="736"/>
        <end position="777"/>
    </location>
</feature>
<dbReference type="EMBL" id="JAERRH010000015">
    <property type="protein sequence ID" value="MBL1108772.1"/>
    <property type="molecule type" value="Genomic_DNA"/>
</dbReference>
<dbReference type="Gene3D" id="3.40.50.300">
    <property type="entry name" value="P-loop containing nucleotide triphosphate hydrolases"/>
    <property type="match status" value="1"/>
</dbReference>
<feature type="domain" description="HTH cro/C1-type" evidence="5">
    <location>
        <begin position="28"/>
        <end position="83"/>
    </location>
</feature>
<protein>
    <submittedName>
        <fullName evidence="6">Helix-turn-helix domain-containing protein</fullName>
    </submittedName>
</protein>
<dbReference type="Pfam" id="PF13560">
    <property type="entry name" value="HTH_31"/>
    <property type="match status" value="1"/>
</dbReference>
<dbReference type="SUPFAM" id="SSF50952">
    <property type="entry name" value="Soluble quinoprotein glucose dehydrogenase"/>
    <property type="match status" value="1"/>
</dbReference>
<evidence type="ECO:0000313" key="6">
    <source>
        <dbReference type="EMBL" id="MBL1108772.1"/>
    </source>
</evidence>
<dbReference type="PRINTS" id="PR00320">
    <property type="entry name" value="GPROTEINBRPT"/>
</dbReference>
<dbReference type="InterPro" id="IPR027417">
    <property type="entry name" value="P-loop_NTPase"/>
</dbReference>
<dbReference type="InterPro" id="IPR036322">
    <property type="entry name" value="WD40_repeat_dom_sf"/>
</dbReference>
<dbReference type="SMART" id="SM00530">
    <property type="entry name" value="HTH_XRE"/>
    <property type="match status" value="1"/>
</dbReference>
<keyword evidence="1 3" id="KW-0853">WD repeat</keyword>
<dbReference type="Proteomes" id="UP000621386">
    <property type="component" value="Unassembled WGS sequence"/>
</dbReference>
<evidence type="ECO:0000256" key="2">
    <source>
        <dbReference type="ARBA" id="ARBA00022737"/>
    </source>
</evidence>
<dbReference type="SMART" id="SM00320">
    <property type="entry name" value="WD40"/>
    <property type="match status" value="12"/>
</dbReference>
<feature type="repeat" description="WD" evidence="3">
    <location>
        <begin position="1082"/>
        <end position="1114"/>
    </location>
</feature>
<dbReference type="Pfam" id="PF00400">
    <property type="entry name" value="WD40"/>
    <property type="match status" value="7"/>
</dbReference>
<evidence type="ECO:0000256" key="3">
    <source>
        <dbReference type="PROSITE-ProRule" id="PRU00221"/>
    </source>
</evidence>
<dbReference type="InterPro" id="IPR015943">
    <property type="entry name" value="WD40/YVTN_repeat-like_dom_sf"/>
</dbReference>
<keyword evidence="4" id="KW-0812">Transmembrane</keyword>
<organism evidence="6 7">
    <name type="scientific">Streptomyces musisoli</name>
    <dbReference type="NCBI Taxonomy" id="2802280"/>
    <lineage>
        <taxon>Bacteria</taxon>
        <taxon>Bacillati</taxon>
        <taxon>Actinomycetota</taxon>
        <taxon>Actinomycetes</taxon>
        <taxon>Kitasatosporales</taxon>
        <taxon>Streptomycetaceae</taxon>
        <taxon>Streptomyces</taxon>
    </lineage>
</organism>
<dbReference type="Pfam" id="PF20703">
    <property type="entry name" value="nSTAND1"/>
    <property type="match status" value="1"/>
</dbReference>
<dbReference type="InterPro" id="IPR049052">
    <property type="entry name" value="nSTAND1"/>
</dbReference>
<feature type="repeat" description="WD" evidence="3">
    <location>
        <begin position="992"/>
        <end position="1033"/>
    </location>
</feature>
<dbReference type="PANTHER" id="PTHR19848:SF8">
    <property type="entry name" value="F-BOX AND WD REPEAT DOMAIN CONTAINING 7"/>
    <property type="match status" value="1"/>
</dbReference>
<dbReference type="Pfam" id="PF12894">
    <property type="entry name" value="ANAPC4_WD40"/>
    <property type="match status" value="1"/>
</dbReference>
<gene>
    <name evidence="6" type="ORF">JK361_30020</name>
</gene>
<feature type="repeat" description="WD" evidence="3">
    <location>
        <begin position="862"/>
        <end position="903"/>
    </location>
</feature>
<dbReference type="PROSITE" id="PS50294">
    <property type="entry name" value="WD_REPEATS_REGION"/>
    <property type="match status" value="6"/>
</dbReference>
<keyword evidence="2" id="KW-0677">Repeat</keyword>
<dbReference type="SUPFAM" id="SSF52540">
    <property type="entry name" value="P-loop containing nucleoside triphosphate hydrolases"/>
    <property type="match status" value="1"/>
</dbReference>
<feature type="transmembrane region" description="Helical" evidence="4">
    <location>
        <begin position="521"/>
        <end position="540"/>
    </location>
</feature>
<dbReference type="Gene3D" id="1.10.260.40">
    <property type="entry name" value="lambda repressor-like DNA-binding domains"/>
    <property type="match status" value="1"/>
</dbReference>
<keyword evidence="4" id="KW-1133">Transmembrane helix</keyword>
<dbReference type="PROSITE" id="PS00678">
    <property type="entry name" value="WD_REPEATS_1"/>
    <property type="match status" value="1"/>
</dbReference>
<dbReference type="PROSITE" id="PS50082">
    <property type="entry name" value="WD_REPEATS_2"/>
    <property type="match status" value="8"/>
</dbReference>
<comment type="caution">
    <text evidence="6">The sequence shown here is derived from an EMBL/GenBank/DDBJ whole genome shotgun (WGS) entry which is preliminary data.</text>
</comment>
<dbReference type="InterPro" id="IPR001387">
    <property type="entry name" value="Cro/C1-type_HTH"/>
</dbReference>
<feature type="repeat" description="WD" evidence="3">
    <location>
        <begin position="612"/>
        <end position="653"/>
    </location>
</feature>
<evidence type="ECO:0000259" key="5">
    <source>
        <dbReference type="PROSITE" id="PS50943"/>
    </source>
</evidence>